<dbReference type="GO" id="GO:0004497">
    <property type="term" value="F:monooxygenase activity"/>
    <property type="evidence" value="ECO:0007669"/>
    <property type="project" value="InterPro"/>
</dbReference>
<evidence type="ECO:0000256" key="5">
    <source>
        <dbReference type="ARBA" id="ARBA00023004"/>
    </source>
</evidence>
<dbReference type="AlphaFoldDB" id="A0A8H6X8K3"/>
<dbReference type="PANTHER" id="PTHR24305:SF235">
    <property type="entry name" value="CYTOCHROME P450 MONOOXYGENASE APDB-RELATED"/>
    <property type="match status" value="1"/>
</dbReference>
<dbReference type="OrthoDB" id="6692864at2759"/>
<evidence type="ECO:0000256" key="2">
    <source>
        <dbReference type="ARBA" id="ARBA00005179"/>
    </source>
</evidence>
<keyword evidence="6" id="KW-0812">Transmembrane</keyword>
<dbReference type="PANTHER" id="PTHR24305">
    <property type="entry name" value="CYTOCHROME P450"/>
    <property type="match status" value="1"/>
</dbReference>
<dbReference type="Proteomes" id="UP000620124">
    <property type="component" value="Unassembled WGS sequence"/>
</dbReference>
<gene>
    <name evidence="7" type="ORF">MVEN_02156700</name>
</gene>
<keyword evidence="6" id="KW-1133">Transmembrane helix</keyword>
<comment type="pathway">
    <text evidence="2">Secondary metabolite biosynthesis.</text>
</comment>
<evidence type="ECO:0000256" key="6">
    <source>
        <dbReference type="SAM" id="Phobius"/>
    </source>
</evidence>
<dbReference type="EMBL" id="JACAZI010000023">
    <property type="protein sequence ID" value="KAF7336097.1"/>
    <property type="molecule type" value="Genomic_DNA"/>
</dbReference>
<evidence type="ECO:0000313" key="8">
    <source>
        <dbReference type="Proteomes" id="UP000620124"/>
    </source>
</evidence>
<feature type="transmembrane region" description="Helical" evidence="6">
    <location>
        <begin position="28"/>
        <end position="46"/>
    </location>
</feature>
<protein>
    <submittedName>
        <fullName evidence="7">Cytochrome P450</fullName>
    </submittedName>
</protein>
<dbReference type="SUPFAM" id="SSF48264">
    <property type="entry name" value="Cytochrome P450"/>
    <property type="match status" value="1"/>
</dbReference>
<dbReference type="GO" id="GO:0016705">
    <property type="term" value="F:oxidoreductase activity, acting on paired donors, with incorporation or reduction of molecular oxygen"/>
    <property type="evidence" value="ECO:0007669"/>
    <property type="project" value="InterPro"/>
</dbReference>
<keyword evidence="6" id="KW-0472">Membrane</keyword>
<evidence type="ECO:0000256" key="4">
    <source>
        <dbReference type="ARBA" id="ARBA00023002"/>
    </source>
</evidence>
<name>A0A8H6X8K3_9AGAR</name>
<dbReference type="InterPro" id="IPR050121">
    <property type="entry name" value="Cytochrome_P450_monoxygenase"/>
</dbReference>
<dbReference type="PRINTS" id="PR00385">
    <property type="entry name" value="P450"/>
</dbReference>
<organism evidence="7 8">
    <name type="scientific">Mycena venus</name>
    <dbReference type="NCBI Taxonomy" id="2733690"/>
    <lineage>
        <taxon>Eukaryota</taxon>
        <taxon>Fungi</taxon>
        <taxon>Dikarya</taxon>
        <taxon>Basidiomycota</taxon>
        <taxon>Agaricomycotina</taxon>
        <taxon>Agaricomycetes</taxon>
        <taxon>Agaricomycetidae</taxon>
        <taxon>Agaricales</taxon>
        <taxon>Marasmiineae</taxon>
        <taxon>Mycenaceae</taxon>
        <taxon>Mycena</taxon>
    </lineage>
</organism>
<dbReference type="Pfam" id="PF00067">
    <property type="entry name" value="p450"/>
    <property type="match status" value="2"/>
</dbReference>
<reference evidence="7" key="1">
    <citation type="submission" date="2020-05" db="EMBL/GenBank/DDBJ databases">
        <title>Mycena genomes resolve the evolution of fungal bioluminescence.</title>
        <authorList>
            <person name="Tsai I.J."/>
        </authorList>
    </citation>
    <scope>NUCLEOTIDE SEQUENCE</scope>
    <source>
        <strain evidence="7">CCC161011</strain>
    </source>
</reference>
<comment type="caution">
    <text evidence="7">The sequence shown here is derived from an EMBL/GenBank/DDBJ whole genome shotgun (WGS) entry which is preliminary data.</text>
</comment>
<proteinExistence type="predicted"/>
<dbReference type="GO" id="GO:0020037">
    <property type="term" value="F:heme binding"/>
    <property type="evidence" value="ECO:0007669"/>
    <property type="project" value="InterPro"/>
</dbReference>
<comment type="cofactor">
    <cofactor evidence="1">
        <name>heme</name>
        <dbReference type="ChEBI" id="CHEBI:30413"/>
    </cofactor>
</comment>
<dbReference type="Gene3D" id="1.10.630.10">
    <property type="entry name" value="Cytochrome P450"/>
    <property type="match status" value="2"/>
</dbReference>
<keyword evidence="3" id="KW-0479">Metal-binding</keyword>
<evidence type="ECO:0000256" key="1">
    <source>
        <dbReference type="ARBA" id="ARBA00001971"/>
    </source>
</evidence>
<keyword evidence="5" id="KW-0408">Iron</keyword>
<dbReference type="InterPro" id="IPR001128">
    <property type="entry name" value="Cyt_P450"/>
</dbReference>
<dbReference type="GO" id="GO:0005506">
    <property type="term" value="F:iron ion binding"/>
    <property type="evidence" value="ECO:0007669"/>
    <property type="project" value="InterPro"/>
</dbReference>
<sequence length="420" mass="46921">MVFSLVYASVVISPVGHSVSASLLHSTLLIATHIFAALVLTVLYRVSPFHPLYAIPGPFWYKISSMRLAYTTSTGKRHLVIKGLHEKYGIFVRTGPNMLSINSSNAVSQIYTQANCMDKSDAEKNITLVKVMGACVQSICELMEEGDPSKYVNAVQLATIGFEILGEVPWLFDILWHLPATGNLHTFEKRAGQMMKVRQQDNHGPHNDIAAHLLGEVGSHSVNLTDGELAVDGSLAITAGSDSTSSIMSFIFYFLTSNPDKFNRLRKELDEAFPYRNTTHIRRLVQPCLSECCDRRIIASWNAFPRVAPSCSERGESPSMASESLPELSSAFQHTFIPERWMEPQYTTNRLALMCFSFGPFSCLGRNLAIQELRFTTAHLVLTLDFSFPKHFDPSLFRSSVLGIRTTLFTYPLLVTARRR</sequence>
<accession>A0A8H6X8K3</accession>
<evidence type="ECO:0000313" key="7">
    <source>
        <dbReference type="EMBL" id="KAF7336097.1"/>
    </source>
</evidence>
<keyword evidence="8" id="KW-1185">Reference proteome</keyword>
<evidence type="ECO:0000256" key="3">
    <source>
        <dbReference type="ARBA" id="ARBA00022723"/>
    </source>
</evidence>
<dbReference type="GO" id="GO:0044550">
    <property type="term" value="P:secondary metabolite biosynthetic process"/>
    <property type="evidence" value="ECO:0007669"/>
    <property type="project" value="UniProtKB-ARBA"/>
</dbReference>
<keyword evidence="4" id="KW-0560">Oxidoreductase</keyword>
<dbReference type="InterPro" id="IPR036396">
    <property type="entry name" value="Cyt_P450_sf"/>
</dbReference>